<keyword evidence="4 6" id="KW-0472">Membrane</keyword>
<keyword evidence="3 6" id="KW-1133">Transmembrane helix</keyword>
<dbReference type="GO" id="GO:0016020">
    <property type="term" value="C:membrane"/>
    <property type="evidence" value="ECO:0007669"/>
    <property type="project" value="UniProtKB-SubCell"/>
</dbReference>
<name>A0A811LJV0_9BILA</name>
<dbReference type="AlphaFoldDB" id="A0A811LJV0"/>
<dbReference type="EMBL" id="CAJFCW020000006">
    <property type="protein sequence ID" value="CAG9123282.1"/>
    <property type="molecule type" value="Genomic_DNA"/>
</dbReference>
<reference evidence="8" key="1">
    <citation type="submission" date="2020-09" db="EMBL/GenBank/DDBJ databases">
        <authorList>
            <person name="Kikuchi T."/>
        </authorList>
    </citation>
    <scope>NUCLEOTIDE SEQUENCE</scope>
    <source>
        <strain evidence="8">SH1</strain>
    </source>
</reference>
<feature type="transmembrane region" description="Helical" evidence="6">
    <location>
        <begin position="282"/>
        <end position="304"/>
    </location>
</feature>
<feature type="transmembrane region" description="Helical" evidence="6">
    <location>
        <begin position="377"/>
        <end position="401"/>
    </location>
</feature>
<organism evidence="8 9">
    <name type="scientific">Bursaphelenchus okinawaensis</name>
    <dbReference type="NCBI Taxonomy" id="465554"/>
    <lineage>
        <taxon>Eukaryota</taxon>
        <taxon>Metazoa</taxon>
        <taxon>Ecdysozoa</taxon>
        <taxon>Nematoda</taxon>
        <taxon>Chromadorea</taxon>
        <taxon>Rhabditida</taxon>
        <taxon>Tylenchina</taxon>
        <taxon>Tylenchomorpha</taxon>
        <taxon>Aphelenchoidea</taxon>
        <taxon>Aphelenchoididae</taxon>
        <taxon>Bursaphelenchus</taxon>
    </lineage>
</organism>
<dbReference type="InterPro" id="IPR020846">
    <property type="entry name" value="MFS_dom"/>
</dbReference>
<feature type="transmembrane region" description="Helical" evidence="6">
    <location>
        <begin position="461"/>
        <end position="477"/>
    </location>
</feature>
<dbReference type="Proteomes" id="UP000783686">
    <property type="component" value="Unassembled WGS sequence"/>
</dbReference>
<sequence>MTRLKSAIVSPTNERSVSPKPYLNFTDDQKGFQFDKNGNLQIPTPRTPKTVSLPDISKPKSKIFPSTRFFMAILLCLCFVSLAVSTSNISVAMVCMTNKITESKEKVDVEIQRIKRSINETDFNDLMASTINDTEYRHDTSNMSKCALAKFRKRAIDLMVEYGQHVNESEIRSSTMSMESCSMKKVQWTSTDQGMIFAAQNIGSLFMLVTGTQADRLNGKWTIVISMALLIISNASLPFLSFYSFPLTLIARVLTGLSDALLQPSTSSMITRWFPPKERPFAIGLITGGRQIGTLLVLPVAGILCEQRTLFGGWPAIFYFSAIVCSAITLAWILLSADKPSKHFCIKNRECNHIEQKIKEENLGKRKHRKKAPWGEIVRCVPLYAGVAALVCHEWPLVIILQLLPKYLSDVLKFNTVTNGFVSSLPICVLFISKTFSSSLSSYLSSNKRSRHACRTKMTKAFNFVGSLGLGLSLGAVPFVNDAVIPIILLCLANAFAGLHTPGVQTALLQIAPAYTGIVTGIAFGVVAIFSVFNKILSSYITTNCSSSEWNIVFWMSSVIAILPCFFFTIWGSADRQSWASSIRKKSSGVRHKVSTVTRKTNLTPGPERSDMDRPFGYGNGEKGYGEKSLEAGFSGLENGFGLETFANPANSLDVPNGQARPYSNLDRPYSNLDRPYSDLDSQYGQNRPRFGSLDRPFKPAPLDLTRMESNDSEEGSDEAIEEENIASALRMRMFFSNDDCSTEEETLSHSSGSEAGDWSQKDKDVQRF</sequence>
<gene>
    <name evidence="8" type="ORF">BOKJ2_LOCUS12192</name>
</gene>
<evidence type="ECO:0000256" key="4">
    <source>
        <dbReference type="ARBA" id="ARBA00023136"/>
    </source>
</evidence>
<accession>A0A811LJV0</accession>
<dbReference type="PANTHER" id="PTHR11662:SF314">
    <property type="entry name" value="MAJOR FACILITATOR SUPERFAMILY (MFS) PROFILE DOMAIN-CONTAINING PROTEIN"/>
    <property type="match status" value="1"/>
</dbReference>
<dbReference type="PANTHER" id="PTHR11662">
    <property type="entry name" value="SOLUTE CARRIER FAMILY 17"/>
    <property type="match status" value="1"/>
</dbReference>
<evidence type="ECO:0000256" key="2">
    <source>
        <dbReference type="ARBA" id="ARBA00022692"/>
    </source>
</evidence>
<evidence type="ECO:0000256" key="6">
    <source>
        <dbReference type="SAM" id="Phobius"/>
    </source>
</evidence>
<comment type="caution">
    <text evidence="8">The sequence shown here is derived from an EMBL/GenBank/DDBJ whole genome shotgun (WGS) entry which is preliminary data.</text>
</comment>
<dbReference type="PROSITE" id="PS50850">
    <property type="entry name" value="MFS"/>
    <property type="match status" value="1"/>
</dbReference>
<dbReference type="InterPro" id="IPR011701">
    <property type="entry name" value="MFS"/>
</dbReference>
<feature type="transmembrane region" description="Helical" evidence="6">
    <location>
        <begin position="69"/>
        <end position="96"/>
    </location>
</feature>
<proteinExistence type="predicted"/>
<dbReference type="Pfam" id="PF07690">
    <property type="entry name" value="MFS_1"/>
    <property type="match status" value="1"/>
</dbReference>
<evidence type="ECO:0000256" key="1">
    <source>
        <dbReference type="ARBA" id="ARBA00004141"/>
    </source>
</evidence>
<dbReference type="InterPro" id="IPR036259">
    <property type="entry name" value="MFS_trans_sf"/>
</dbReference>
<comment type="subcellular location">
    <subcellularLocation>
        <location evidence="1">Membrane</location>
        <topology evidence="1">Multi-pass membrane protein</topology>
    </subcellularLocation>
</comment>
<dbReference type="GO" id="GO:0022857">
    <property type="term" value="F:transmembrane transporter activity"/>
    <property type="evidence" value="ECO:0007669"/>
    <property type="project" value="InterPro"/>
</dbReference>
<evidence type="ECO:0000256" key="3">
    <source>
        <dbReference type="ARBA" id="ARBA00022989"/>
    </source>
</evidence>
<dbReference type="Proteomes" id="UP000614601">
    <property type="component" value="Unassembled WGS sequence"/>
</dbReference>
<protein>
    <recommendedName>
        <fullName evidence="7">Major facilitator superfamily (MFS) profile domain-containing protein</fullName>
    </recommendedName>
</protein>
<feature type="compositionally biased region" description="Basic and acidic residues" evidence="5">
    <location>
        <begin position="760"/>
        <end position="769"/>
    </location>
</feature>
<dbReference type="GO" id="GO:0006820">
    <property type="term" value="P:monoatomic anion transport"/>
    <property type="evidence" value="ECO:0007669"/>
    <property type="project" value="TreeGrafter"/>
</dbReference>
<evidence type="ECO:0000313" key="8">
    <source>
        <dbReference type="EMBL" id="CAD5227476.1"/>
    </source>
</evidence>
<dbReference type="SUPFAM" id="SSF103473">
    <property type="entry name" value="MFS general substrate transporter"/>
    <property type="match status" value="1"/>
</dbReference>
<evidence type="ECO:0000313" key="9">
    <source>
        <dbReference type="Proteomes" id="UP000614601"/>
    </source>
</evidence>
<feature type="region of interest" description="Disordered" evidence="5">
    <location>
        <begin position="741"/>
        <end position="769"/>
    </location>
</feature>
<dbReference type="Gene3D" id="1.20.1250.20">
    <property type="entry name" value="MFS general substrate transporter like domains"/>
    <property type="match status" value="1"/>
</dbReference>
<evidence type="ECO:0000259" key="7">
    <source>
        <dbReference type="PROSITE" id="PS50850"/>
    </source>
</evidence>
<feature type="transmembrane region" description="Helical" evidence="6">
    <location>
        <begin position="553"/>
        <end position="574"/>
    </location>
</feature>
<feature type="transmembrane region" description="Helical" evidence="6">
    <location>
        <begin position="512"/>
        <end position="533"/>
    </location>
</feature>
<feature type="transmembrane region" description="Helical" evidence="6">
    <location>
        <begin position="221"/>
        <end position="237"/>
    </location>
</feature>
<evidence type="ECO:0000256" key="5">
    <source>
        <dbReference type="SAM" id="MobiDB-lite"/>
    </source>
</evidence>
<dbReference type="FunFam" id="1.20.1250.20:FF:000532">
    <property type="entry name" value="SLC (SoLute Carrier) homolog"/>
    <property type="match status" value="1"/>
</dbReference>
<dbReference type="InterPro" id="IPR050382">
    <property type="entry name" value="MFS_Na/Anion_cotransporter"/>
</dbReference>
<feature type="domain" description="Major facilitator superfamily (MFS) profile" evidence="7">
    <location>
        <begin position="125"/>
        <end position="576"/>
    </location>
</feature>
<keyword evidence="9" id="KW-1185">Reference proteome</keyword>
<feature type="transmembrane region" description="Helical" evidence="6">
    <location>
        <begin position="316"/>
        <end position="335"/>
    </location>
</feature>
<feature type="region of interest" description="Disordered" evidence="5">
    <location>
        <begin position="1"/>
        <end position="20"/>
    </location>
</feature>
<dbReference type="OrthoDB" id="2985014at2759"/>
<keyword evidence="2 6" id="KW-0812">Transmembrane</keyword>
<feature type="transmembrane region" description="Helical" evidence="6">
    <location>
        <begin position="421"/>
        <end position="440"/>
    </location>
</feature>
<feature type="compositionally biased region" description="Acidic residues" evidence="5">
    <location>
        <begin position="711"/>
        <end position="720"/>
    </location>
</feature>
<feature type="region of interest" description="Disordered" evidence="5">
    <location>
        <begin position="649"/>
        <end position="720"/>
    </location>
</feature>
<dbReference type="EMBL" id="CAJFDH010000006">
    <property type="protein sequence ID" value="CAD5227476.1"/>
    <property type="molecule type" value="Genomic_DNA"/>
</dbReference>